<dbReference type="FunFam" id="1.10.238.10:FF:000129">
    <property type="entry name" value="Serine/threonine-protein phosphatase 2A regulatory subunit B'' subunit gamma"/>
    <property type="match status" value="1"/>
</dbReference>
<evidence type="ECO:0000256" key="3">
    <source>
        <dbReference type="ARBA" id="ARBA00022837"/>
    </source>
</evidence>
<dbReference type="InterPro" id="IPR039865">
    <property type="entry name" value="PPP2R3C"/>
</dbReference>
<dbReference type="PROSITE" id="PS00018">
    <property type="entry name" value="EF_HAND_1"/>
    <property type="match status" value="2"/>
</dbReference>
<dbReference type="GO" id="GO:0030865">
    <property type="term" value="P:cortical cytoskeleton organization"/>
    <property type="evidence" value="ECO:0007669"/>
    <property type="project" value="TreeGrafter"/>
</dbReference>
<proteinExistence type="predicted"/>
<dbReference type="InterPro" id="IPR002048">
    <property type="entry name" value="EF_hand_dom"/>
</dbReference>
<evidence type="ECO:0000313" key="5">
    <source>
        <dbReference type="EMBL" id="KAE8725378.1"/>
    </source>
</evidence>
<protein>
    <submittedName>
        <fullName evidence="5">Serine/threonine-protein phosphatase 2A regulatory subunit B'' subunit TON2</fullName>
    </submittedName>
</protein>
<dbReference type="GO" id="GO:0005819">
    <property type="term" value="C:spindle"/>
    <property type="evidence" value="ECO:0007669"/>
    <property type="project" value="TreeGrafter"/>
</dbReference>
<accession>A0A6A3CD65</accession>
<keyword evidence="6" id="KW-1185">Reference proteome</keyword>
<keyword evidence="2" id="KW-0963">Cytoplasm</keyword>
<dbReference type="EMBL" id="VEPZ02000426">
    <property type="protein sequence ID" value="KAE8725378.1"/>
    <property type="molecule type" value="Genomic_DNA"/>
</dbReference>
<dbReference type="GO" id="GO:0000226">
    <property type="term" value="P:microtubule cytoskeleton organization"/>
    <property type="evidence" value="ECO:0007669"/>
    <property type="project" value="TreeGrafter"/>
</dbReference>
<comment type="subcellular location">
    <subcellularLocation>
        <location evidence="1">Cytoplasm</location>
    </subcellularLocation>
</comment>
<evidence type="ECO:0000259" key="4">
    <source>
        <dbReference type="PROSITE" id="PS50222"/>
    </source>
</evidence>
<name>A0A6A3CD65_HIBSY</name>
<dbReference type="Gene3D" id="1.10.238.10">
    <property type="entry name" value="EF-hand"/>
    <property type="match status" value="1"/>
</dbReference>
<dbReference type="PANTHER" id="PTHR12085:SF3">
    <property type="entry name" value="SERINE_THREONINE-PROTEIN PHOSPHATASE 2A REGULATORY SUBUNIT B'' SUBUNIT GAMMA"/>
    <property type="match status" value="1"/>
</dbReference>
<dbReference type="InterPro" id="IPR011992">
    <property type="entry name" value="EF-hand-dom_pair"/>
</dbReference>
<feature type="domain" description="EF-hand" evidence="4">
    <location>
        <begin position="399"/>
        <end position="434"/>
    </location>
</feature>
<dbReference type="InterPro" id="IPR018247">
    <property type="entry name" value="EF_Hand_1_Ca_BS"/>
</dbReference>
<dbReference type="PROSITE" id="PS50222">
    <property type="entry name" value="EF_HAND_2"/>
    <property type="match status" value="3"/>
</dbReference>
<organism evidence="5 6">
    <name type="scientific">Hibiscus syriacus</name>
    <name type="common">Rose of Sharon</name>
    <dbReference type="NCBI Taxonomy" id="106335"/>
    <lineage>
        <taxon>Eukaryota</taxon>
        <taxon>Viridiplantae</taxon>
        <taxon>Streptophyta</taxon>
        <taxon>Embryophyta</taxon>
        <taxon>Tracheophyta</taxon>
        <taxon>Spermatophyta</taxon>
        <taxon>Magnoliopsida</taxon>
        <taxon>eudicotyledons</taxon>
        <taxon>Gunneridae</taxon>
        <taxon>Pentapetalae</taxon>
        <taxon>rosids</taxon>
        <taxon>malvids</taxon>
        <taxon>Malvales</taxon>
        <taxon>Malvaceae</taxon>
        <taxon>Malvoideae</taxon>
        <taxon>Hibiscus</taxon>
    </lineage>
</organism>
<sequence>MYSGSSDGESHEAAARRNIPPASSMLWVRNLRRYIGSGTGLGSEASMELETKKILLDLFKQKQQKSAGKPEEGSISNRVQRLAKYRFLKKQSDILLNADDLDTMWVCLRENCVIDDSTGAEKMNYEDFCQIASICTEQIGAKCRHFFSPSNFMKFEKDESGRIAILPFYLYVMRTVSLTQARIDMSEIDEDSDGFLQPHEMEAYIRGLIPNLAQLQDMPGAFVQMYCRIAAHKFFFFCDPQRRGKACIKKVLLSNCLQELMELHQESEEEVTDNEHAENWFSLTCAQRVCDVFLALDKDMNGTLSKQELKEYADGTLTEIFIERVCGATHLVNKYSWEKKWGSVVDAEALGLFAHLIRTGVYVFLFDEHVRRGKTGAGNNREMDFESFLDFVLALENKDTPEGLTYLFRCLDLNGRGFLTTADIHSLFRDVHHKWIEGGNYELCIEDVRDEIWDMVRPVDPLRITLADLLTCKQGGTVASMLIDVRGFWAHDNRENLLQEEEPELEAE</sequence>
<dbReference type="GO" id="GO:0005509">
    <property type="term" value="F:calcium ion binding"/>
    <property type="evidence" value="ECO:0007669"/>
    <property type="project" value="InterPro"/>
</dbReference>
<evidence type="ECO:0000256" key="1">
    <source>
        <dbReference type="ARBA" id="ARBA00004496"/>
    </source>
</evidence>
<dbReference type="Pfam" id="PF13202">
    <property type="entry name" value="EF-hand_5"/>
    <property type="match status" value="1"/>
</dbReference>
<dbReference type="SUPFAM" id="SSF47473">
    <property type="entry name" value="EF-hand"/>
    <property type="match status" value="2"/>
</dbReference>
<comment type="caution">
    <text evidence="5">The sequence shown here is derived from an EMBL/GenBank/DDBJ whole genome shotgun (WGS) entry which is preliminary data.</text>
</comment>
<reference evidence="5" key="1">
    <citation type="submission" date="2019-09" db="EMBL/GenBank/DDBJ databases">
        <title>Draft genome information of white flower Hibiscus syriacus.</title>
        <authorList>
            <person name="Kim Y.-M."/>
        </authorList>
    </citation>
    <scope>NUCLEOTIDE SEQUENCE [LARGE SCALE GENOMIC DNA]</scope>
    <source>
        <strain evidence="5">YM2019G1</strain>
    </source>
</reference>
<dbReference type="PANTHER" id="PTHR12085">
    <property type="entry name" value="SERINE/THREONINE-PROTEIN PHOSPHATASE 2A REGULATORY SUBUNIT B'' SUBUNIT GAMMA"/>
    <property type="match status" value="1"/>
</dbReference>
<gene>
    <name evidence="5" type="ORF">F3Y22_tig00008916pilonHSYRG00011</name>
</gene>
<dbReference type="Proteomes" id="UP000436088">
    <property type="component" value="Unassembled WGS sequence"/>
</dbReference>
<dbReference type="GO" id="GO:0005737">
    <property type="term" value="C:cytoplasm"/>
    <property type="evidence" value="ECO:0007669"/>
    <property type="project" value="UniProtKB-SubCell"/>
</dbReference>
<evidence type="ECO:0000256" key="2">
    <source>
        <dbReference type="ARBA" id="ARBA00022490"/>
    </source>
</evidence>
<feature type="domain" description="EF-hand" evidence="4">
    <location>
        <begin position="284"/>
        <end position="319"/>
    </location>
</feature>
<dbReference type="CDD" id="cd21505">
    <property type="entry name" value="PPP2R3C"/>
    <property type="match status" value="1"/>
</dbReference>
<dbReference type="AlphaFoldDB" id="A0A6A3CD65"/>
<evidence type="ECO:0000313" key="6">
    <source>
        <dbReference type="Proteomes" id="UP000436088"/>
    </source>
</evidence>
<dbReference type="GO" id="GO:0035303">
    <property type="term" value="P:regulation of dephosphorylation"/>
    <property type="evidence" value="ECO:0007669"/>
    <property type="project" value="InterPro"/>
</dbReference>
<feature type="domain" description="EF-hand" evidence="4">
    <location>
        <begin position="176"/>
        <end position="211"/>
    </location>
</feature>
<keyword evidence="3" id="KW-0106">Calcium</keyword>